<evidence type="ECO:0000256" key="1">
    <source>
        <dbReference type="SAM" id="MobiDB-lite"/>
    </source>
</evidence>
<gene>
    <name evidence="2" type="ORF">EUGRSUZ_L03267</name>
</gene>
<comment type="caution">
    <text evidence="2">The sequence shown here is derived from an EMBL/GenBank/DDBJ whole genome shotgun (WGS) entry which is preliminary data.</text>
</comment>
<proteinExistence type="predicted"/>
<name>A0AAD9T926_EUCGR</name>
<dbReference type="Proteomes" id="UP000030711">
    <property type="component" value="Unassembled WGS sequence"/>
</dbReference>
<sequence>MTTDPNCQQGDYHKRQKRHSKSNKQWYYCMTIPRIYFAGCNGKMLFRLKCAKNRLTEHSSFLKKRTKTQKVKQSTTTALSKTTCSLQGINQMQDKSRKVKFYNDQLDNAIRC</sequence>
<dbReference type="AlphaFoldDB" id="A0AAD9T926"/>
<evidence type="ECO:0000313" key="2">
    <source>
        <dbReference type="EMBL" id="KAK2631189.1"/>
    </source>
</evidence>
<protein>
    <submittedName>
        <fullName evidence="2">Uncharacterized protein</fullName>
    </submittedName>
</protein>
<organism evidence="2 3">
    <name type="scientific">Eucalyptus grandis</name>
    <name type="common">Flooded gum</name>
    <dbReference type="NCBI Taxonomy" id="71139"/>
    <lineage>
        <taxon>Eukaryota</taxon>
        <taxon>Viridiplantae</taxon>
        <taxon>Streptophyta</taxon>
        <taxon>Embryophyta</taxon>
        <taxon>Tracheophyta</taxon>
        <taxon>Spermatophyta</taxon>
        <taxon>Magnoliopsida</taxon>
        <taxon>eudicotyledons</taxon>
        <taxon>Gunneridae</taxon>
        <taxon>Pentapetalae</taxon>
        <taxon>rosids</taxon>
        <taxon>malvids</taxon>
        <taxon>Myrtales</taxon>
        <taxon>Myrtaceae</taxon>
        <taxon>Myrtoideae</taxon>
        <taxon>Eucalypteae</taxon>
        <taxon>Eucalyptus</taxon>
    </lineage>
</organism>
<keyword evidence="3" id="KW-1185">Reference proteome</keyword>
<accession>A0AAD9T926</accession>
<reference evidence="2 3" key="1">
    <citation type="journal article" date="2014" name="Nature">
        <title>The genome of Eucalyptus grandis.</title>
        <authorList>
            <person name="Myburg A.A."/>
            <person name="Grattapaglia D."/>
            <person name="Tuskan G.A."/>
            <person name="Hellsten U."/>
            <person name="Hayes R.D."/>
            <person name="Grimwood J."/>
            <person name="Jenkins J."/>
            <person name="Lindquist E."/>
            <person name="Tice H."/>
            <person name="Bauer D."/>
            <person name="Goodstein D.M."/>
            <person name="Dubchak I."/>
            <person name="Poliakov A."/>
            <person name="Mizrachi E."/>
            <person name="Kullan A.R."/>
            <person name="Hussey S.G."/>
            <person name="Pinard D."/>
            <person name="van der Merwe K."/>
            <person name="Singh P."/>
            <person name="van Jaarsveld I."/>
            <person name="Silva-Junior O.B."/>
            <person name="Togawa R.C."/>
            <person name="Pappas M.R."/>
            <person name="Faria D.A."/>
            <person name="Sansaloni C.P."/>
            <person name="Petroli C.D."/>
            <person name="Yang X."/>
            <person name="Ranjan P."/>
            <person name="Tschaplinski T.J."/>
            <person name="Ye C.Y."/>
            <person name="Li T."/>
            <person name="Sterck L."/>
            <person name="Vanneste K."/>
            <person name="Murat F."/>
            <person name="Soler M."/>
            <person name="Clemente H.S."/>
            <person name="Saidi N."/>
            <person name="Cassan-Wang H."/>
            <person name="Dunand C."/>
            <person name="Hefer C.A."/>
            <person name="Bornberg-Bauer E."/>
            <person name="Kersting A.R."/>
            <person name="Vining K."/>
            <person name="Amarasinghe V."/>
            <person name="Ranik M."/>
            <person name="Naithani S."/>
            <person name="Elser J."/>
            <person name="Boyd A.E."/>
            <person name="Liston A."/>
            <person name="Spatafora J.W."/>
            <person name="Dharmwardhana P."/>
            <person name="Raja R."/>
            <person name="Sullivan C."/>
            <person name="Romanel E."/>
            <person name="Alves-Ferreira M."/>
            <person name="Kulheim C."/>
            <person name="Foley W."/>
            <person name="Carocha V."/>
            <person name="Paiva J."/>
            <person name="Kudrna D."/>
            <person name="Brommonschenkel S.H."/>
            <person name="Pasquali G."/>
            <person name="Byrne M."/>
            <person name="Rigault P."/>
            <person name="Tibbits J."/>
            <person name="Spokevicius A."/>
            <person name="Jones R.C."/>
            <person name="Steane D.A."/>
            <person name="Vaillancourt R.E."/>
            <person name="Potts B.M."/>
            <person name="Joubert F."/>
            <person name="Barry K."/>
            <person name="Pappas G.J."/>
            <person name="Strauss S.H."/>
            <person name="Jaiswal P."/>
            <person name="Grima-Pettenati J."/>
            <person name="Salse J."/>
            <person name="Van de Peer Y."/>
            <person name="Rokhsar D.S."/>
            <person name="Schmutz J."/>
        </authorList>
    </citation>
    <scope>NUCLEOTIDE SEQUENCE [LARGE SCALE GENOMIC DNA]</scope>
    <source>
        <strain evidence="3">cv. BRASUZ1</strain>
        <tissue evidence="2">Leaf extractions</tissue>
    </source>
</reference>
<dbReference type="EMBL" id="MU850663">
    <property type="protein sequence ID" value="KAK2631189.1"/>
    <property type="molecule type" value="Genomic_DNA"/>
</dbReference>
<evidence type="ECO:0000313" key="3">
    <source>
        <dbReference type="Proteomes" id="UP000030711"/>
    </source>
</evidence>
<feature type="region of interest" description="Disordered" evidence="1">
    <location>
        <begin position="1"/>
        <end position="22"/>
    </location>
</feature>